<name>A0ABD1E6F6_HYPHA</name>
<comment type="pathway">
    <text evidence="2">Glycolipid biosynthesis; glycosylphosphatidylinositol-anchor biosynthesis.</text>
</comment>
<dbReference type="AlphaFoldDB" id="A0ABD1E6F6"/>
<keyword evidence="7 8" id="KW-0472">Membrane</keyword>
<comment type="subcellular location">
    <subcellularLocation>
        <location evidence="1">Membrane</location>
        <topology evidence="1">Multi-pass membrane protein</topology>
    </subcellularLocation>
</comment>
<feature type="transmembrane region" description="Helical" evidence="8">
    <location>
        <begin position="79"/>
        <end position="96"/>
    </location>
</feature>
<evidence type="ECO:0000256" key="2">
    <source>
        <dbReference type="ARBA" id="ARBA00004687"/>
    </source>
</evidence>
<dbReference type="PANTHER" id="PTHR12982">
    <property type="entry name" value="PHOSPHATIDYLINOSITOL GLYCAN, CLASS C"/>
    <property type="match status" value="1"/>
</dbReference>
<reference evidence="9 10" key="1">
    <citation type="submission" date="2024-05" db="EMBL/GenBank/DDBJ databases">
        <title>Genetic variation in Jamaican populations of the coffee berry borer (Hypothenemus hampei).</title>
        <authorList>
            <person name="Errbii M."/>
            <person name="Myrie A."/>
        </authorList>
    </citation>
    <scope>NUCLEOTIDE SEQUENCE [LARGE SCALE GENOMIC DNA]</scope>
    <source>
        <strain evidence="9">JA-Hopewell-2020-01-JO</strain>
        <tissue evidence="9">Whole body</tissue>
    </source>
</reference>
<dbReference type="PANTHER" id="PTHR12982:SF0">
    <property type="entry name" value="PHOSPHATIDYLINOSITOL N-ACETYLGLUCOSAMINYLTRANSFERASE SUBUNIT C"/>
    <property type="match status" value="1"/>
</dbReference>
<keyword evidence="10" id="KW-1185">Reference proteome</keyword>
<feature type="transmembrane region" description="Helical" evidence="8">
    <location>
        <begin position="207"/>
        <end position="227"/>
    </location>
</feature>
<accession>A0ABD1E6F6</accession>
<dbReference type="InterPro" id="IPR009450">
    <property type="entry name" value="Plno_GlcNAc_GPI2"/>
</dbReference>
<feature type="transmembrane region" description="Helical" evidence="8">
    <location>
        <begin position="43"/>
        <end position="67"/>
    </location>
</feature>
<keyword evidence="5 8" id="KW-0812">Transmembrane</keyword>
<dbReference type="Pfam" id="PF06432">
    <property type="entry name" value="GPI2"/>
    <property type="match status" value="1"/>
</dbReference>
<comment type="similarity">
    <text evidence="3">Belongs to the PIGC family.</text>
</comment>
<dbReference type="PIRSF" id="PIRSF016104">
    <property type="entry name" value="GPI2"/>
    <property type="match status" value="1"/>
</dbReference>
<evidence type="ECO:0008006" key="11">
    <source>
        <dbReference type="Google" id="ProtNLM"/>
    </source>
</evidence>
<feature type="transmembrane region" description="Helical" evidence="8">
    <location>
        <begin position="233"/>
        <end position="255"/>
    </location>
</feature>
<evidence type="ECO:0000256" key="1">
    <source>
        <dbReference type="ARBA" id="ARBA00004141"/>
    </source>
</evidence>
<organism evidence="9 10">
    <name type="scientific">Hypothenemus hampei</name>
    <name type="common">Coffee berry borer</name>
    <dbReference type="NCBI Taxonomy" id="57062"/>
    <lineage>
        <taxon>Eukaryota</taxon>
        <taxon>Metazoa</taxon>
        <taxon>Ecdysozoa</taxon>
        <taxon>Arthropoda</taxon>
        <taxon>Hexapoda</taxon>
        <taxon>Insecta</taxon>
        <taxon>Pterygota</taxon>
        <taxon>Neoptera</taxon>
        <taxon>Endopterygota</taxon>
        <taxon>Coleoptera</taxon>
        <taxon>Polyphaga</taxon>
        <taxon>Cucujiformia</taxon>
        <taxon>Curculionidae</taxon>
        <taxon>Scolytinae</taxon>
        <taxon>Hypothenemus</taxon>
    </lineage>
</organism>
<dbReference type="EMBL" id="JBDJPC010000010">
    <property type="protein sequence ID" value="KAL1490160.1"/>
    <property type="molecule type" value="Genomic_DNA"/>
</dbReference>
<keyword evidence="6 8" id="KW-1133">Transmembrane helix</keyword>
<protein>
    <recommendedName>
        <fullName evidence="11">Phosphatidylinositol N-acetylglucosaminyltransferase subunit C</fullName>
    </recommendedName>
</protein>
<evidence type="ECO:0000256" key="6">
    <source>
        <dbReference type="ARBA" id="ARBA00022989"/>
    </source>
</evidence>
<evidence type="ECO:0000313" key="9">
    <source>
        <dbReference type="EMBL" id="KAL1490160.1"/>
    </source>
</evidence>
<evidence type="ECO:0000256" key="7">
    <source>
        <dbReference type="ARBA" id="ARBA00023136"/>
    </source>
</evidence>
<evidence type="ECO:0000256" key="5">
    <source>
        <dbReference type="ARBA" id="ARBA00022692"/>
    </source>
</evidence>
<gene>
    <name evidence="9" type="ORF">ABEB36_012899</name>
</gene>
<dbReference type="Proteomes" id="UP001566132">
    <property type="component" value="Unassembled WGS sequence"/>
</dbReference>
<evidence type="ECO:0000256" key="3">
    <source>
        <dbReference type="ARBA" id="ARBA00008321"/>
    </source>
</evidence>
<evidence type="ECO:0000256" key="4">
    <source>
        <dbReference type="ARBA" id="ARBA00022502"/>
    </source>
</evidence>
<proteinExistence type="inferred from homology"/>
<evidence type="ECO:0000313" key="10">
    <source>
        <dbReference type="Proteomes" id="UP001566132"/>
    </source>
</evidence>
<feature type="transmembrane region" description="Helical" evidence="8">
    <location>
        <begin position="137"/>
        <end position="154"/>
    </location>
</feature>
<sequence length="279" mass="32304">MPPEKAPWEKILYKKQDYPDNYTDPTIFLKDLKKNVYFKEVTFLETCLGATLLLQECCFVILFTLIYWYMVNKWVDPSFILYSSCGINFIGFVFYRHKQFKHRLGYDIRTTLTFIAFGQLFSPVLHTLTDTISTDTIYTMAFLMMIVHLIFFDYEIPAAIVSRSLSTSAAMFASICLASRLSSASEVFVFVTVATQIFVLSPSLRKLLSYMVSLIITAILFLVNSYFLNEVSFLGFLLFCVIVGLIVFVFPLLYVKYQVFKDNIYGPWDEAIVKNFVRN</sequence>
<evidence type="ECO:0000256" key="8">
    <source>
        <dbReference type="SAM" id="Phobius"/>
    </source>
</evidence>
<dbReference type="GO" id="GO:0016020">
    <property type="term" value="C:membrane"/>
    <property type="evidence" value="ECO:0007669"/>
    <property type="project" value="UniProtKB-SubCell"/>
</dbReference>
<keyword evidence="4" id="KW-0337">GPI-anchor biosynthesis</keyword>
<dbReference type="GO" id="GO:0006506">
    <property type="term" value="P:GPI anchor biosynthetic process"/>
    <property type="evidence" value="ECO:0007669"/>
    <property type="project" value="UniProtKB-KW"/>
</dbReference>
<comment type="caution">
    <text evidence="9">The sequence shown here is derived from an EMBL/GenBank/DDBJ whole genome shotgun (WGS) entry which is preliminary data.</text>
</comment>